<keyword evidence="6 7" id="KW-0472">Membrane</keyword>
<dbReference type="EMBL" id="VOIW01000006">
    <property type="protein sequence ID" value="MRJ39576.1"/>
    <property type="molecule type" value="Genomic_DNA"/>
</dbReference>
<dbReference type="InterPro" id="IPR000515">
    <property type="entry name" value="MetI-like"/>
</dbReference>
<feature type="transmembrane region" description="Helical" evidence="7">
    <location>
        <begin position="165"/>
        <end position="190"/>
    </location>
</feature>
<evidence type="ECO:0000313" key="11">
    <source>
        <dbReference type="Proteomes" id="UP000408764"/>
    </source>
</evidence>
<evidence type="ECO:0000256" key="4">
    <source>
        <dbReference type="ARBA" id="ARBA00022692"/>
    </source>
</evidence>
<dbReference type="Proteomes" id="UP000408764">
    <property type="component" value="Unassembled WGS sequence"/>
</dbReference>
<dbReference type="Proteomes" id="UP000620382">
    <property type="component" value="Unassembled WGS sequence"/>
</dbReference>
<dbReference type="CDD" id="cd06261">
    <property type="entry name" value="TM_PBP2"/>
    <property type="match status" value="1"/>
</dbReference>
<dbReference type="GO" id="GO:0005886">
    <property type="term" value="C:plasma membrane"/>
    <property type="evidence" value="ECO:0007669"/>
    <property type="project" value="UniProtKB-SubCell"/>
</dbReference>
<dbReference type="AlphaFoldDB" id="A0A5P1DGX0"/>
<evidence type="ECO:0000313" key="12">
    <source>
        <dbReference type="Proteomes" id="UP000620382"/>
    </source>
</evidence>
<dbReference type="PANTHER" id="PTHR30151:SF38">
    <property type="entry name" value="ALIPHATIC SULFONATES TRANSPORT PERMEASE PROTEIN SSUC-RELATED"/>
    <property type="match status" value="1"/>
</dbReference>
<evidence type="ECO:0000313" key="10">
    <source>
        <dbReference type="EMBL" id="MRJ39576.1"/>
    </source>
</evidence>
<dbReference type="Gene3D" id="1.10.3720.10">
    <property type="entry name" value="MetI-like"/>
    <property type="match status" value="1"/>
</dbReference>
<dbReference type="GO" id="GO:0055085">
    <property type="term" value="P:transmembrane transport"/>
    <property type="evidence" value="ECO:0007669"/>
    <property type="project" value="InterPro"/>
</dbReference>
<protein>
    <submittedName>
        <fullName evidence="10">ABC transporter permease</fullName>
    </submittedName>
</protein>
<feature type="transmembrane region" description="Helical" evidence="7">
    <location>
        <begin position="220"/>
        <end position="240"/>
    </location>
</feature>
<dbReference type="PANTHER" id="PTHR30151">
    <property type="entry name" value="ALKANE SULFONATE ABC TRANSPORTER-RELATED, MEMBRANE SUBUNIT"/>
    <property type="match status" value="1"/>
</dbReference>
<dbReference type="PROSITE" id="PS50928">
    <property type="entry name" value="ABC_TM1"/>
    <property type="match status" value="1"/>
</dbReference>
<feature type="transmembrane region" description="Helical" evidence="7">
    <location>
        <begin position="100"/>
        <end position="118"/>
    </location>
</feature>
<keyword evidence="2 7" id="KW-0813">Transport</keyword>
<evidence type="ECO:0000256" key="2">
    <source>
        <dbReference type="ARBA" id="ARBA00022448"/>
    </source>
</evidence>
<reference evidence="9 12" key="2">
    <citation type="submission" date="2021-01" db="EMBL/GenBank/DDBJ databases">
        <title>Antibiotic resistance and phylogeny of Pseudomonas spp. isolated over three decades from chicken meat in the Norwegian food chain.</title>
        <authorList>
            <person name="Moen B."/>
        </authorList>
    </citation>
    <scope>NUCLEOTIDE SEQUENCE [LARGE SCALE GENOMIC DNA]</scope>
    <source>
        <strain evidence="9 12">MF6766</strain>
    </source>
</reference>
<dbReference type="SUPFAM" id="SSF161098">
    <property type="entry name" value="MetI-like"/>
    <property type="match status" value="1"/>
</dbReference>
<evidence type="ECO:0000256" key="6">
    <source>
        <dbReference type="ARBA" id="ARBA00023136"/>
    </source>
</evidence>
<reference evidence="10 11" key="1">
    <citation type="submission" date="2019-08" db="EMBL/GenBank/DDBJ databases">
        <title>Pseudomonas haemolytica sp. nov. isolated from raw milk and skim milk concentrate.</title>
        <authorList>
            <person name="Hofmann K."/>
            <person name="Huptas C."/>
            <person name="Doll E."/>
            <person name="Scherer S."/>
            <person name="Wenning M."/>
        </authorList>
    </citation>
    <scope>NUCLEOTIDE SEQUENCE [LARGE SCALE GENOMIC DNA]</scope>
    <source>
        <strain evidence="10 11">DSM 108987</strain>
    </source>
</reference>
<evidence type="ECO:0000313" key="9">
    <source>
        <dbReference type="EMBL" id="MBK3460171.1"/>
    </source>
</evidence>
<organism evidence="10 11">
    <name type="scientific">Pseudomonas haemolytica</name>
    <dbReference type="NCBI Taxonomy" id="2600065"/>
    <lineage>
        <taxon>Bacteria</taxon>
        <taxon>Pseudomonadati</taxon>
        <taxon>Pseudomonadota</taxon>
        <taxon>Gammaproteobacteria</taxon>
        <taxon>Pseudomonadales</taxon>
        <taxon>Pseudomonadaceae</taxon>
        <taxon>Pseudomonas</taxon>
    </lineage>
</organism>
<dbReference type="InterPro" id="IPR035906">
    <property type="entry name" value="MetI-like_sf"/>
</dbReference>
<accession>A0A5P1DGX0</accession>
<evidence type="ECO:0000256" key="1">
    <source>
        <dbReference type="ARBA" id="ARBA00004651"/>
    </source>
</evidence>
<proteinExistence type="inferred from homology"/>
<name>A0A5P1DGX0_9PSED</name>
<comment type="similarity">
    <text evidence="7">Belongs to the binding-protein-dependent transport system permease family.</text>
</comment>
<feature type="transmembrane region" description="Helical" evidence="7">
    <location>
        <begin position="68"/>
        <end position="88"/>
    </location>
</feature>
<evidence type="ECO:0000256" key="7">
    <source>
        <dbReference type="RuleBase" id="RU363032"/>
    </source>
</evidence>
<comment type="subcellular location">
    <subcellularLocation>
        <location evidence="1 7">Cell membrane</location>
        <topology evidence="1 7">Multi-pass membrane protein</topology>
    </subcellularLocation>
</comment>
<keyword evidence="4 7" id="KW-0812">Transmembrane</keyword>
<keyword evidence="3" id="KW-1003">Cell membrane</keyword>
<keyword evidence="12" id="KW-1185">Reference proteome</keyword>
<evidence type="ECO:0000256" key="5">
    <source>
        <dbReference type="ARBA" id="ARBA00022989"/>
    </source>
</evidence>
<dbReference type="RefSeq" id="WP_153872320.1">
    <property type="nucleotide sequence ID" value="NZ_JAEKCT010000016.1"/>
</dbReference>
<sequence>MKSGFNYARGWVLPLLLLAAWDWASSRGASGAYAVVPLAQIGAGLLEIIGNGELLTNLLASLLRTSQGLMFGVAAGTALGASMALSAWGERLIAPLFHSLRQVPMLAWIPLIALWFGNGESSKVLIIALAASYPMALNTFEGLRQVDARHLEVAQALVLTRRQRFVLVLLPSAMPSVCTGVLQAIAFAWVTAVGSELFLSAGPGLGNLMMNAEAGARMEIILLCVISIAALGYGMSLLFTRLSRYLLRWRP</sequence>
<dbReference type="EMBL" id="JAENSR010000003">
    <property type="protein sequence ID" value="MBK3460171.1"/>
    <property type="molecule type" value="Genomic_DNA"/>
</dbReference>
<evidence type="ECO:0000259" key="8">
    <source>
        <dbReference type="PROSITE" id="PS50928"/>
    </source>
</evidence>
<dbReference type="OrthoDB" id="5298727at2"/>
<dbReference type="Pfam" id="PF00528">
    <property type="entry name" value="BPD_transp_1"/>
    <property type="match status" value="1"/>
</dbReference>
<feature type="domain" description="ABC transmembrane type-1" evidence="8">
    <location>
        <begin position="54"/>
        <end position="239"/>
    </location>
</feature>
<gene>
    <name evidence="10" type="ORF">FRT59_21745</name>
    <name evidence="9" type="ORF">JJD71_13975</name>
</gene>
<evidence type="ECO:0000256" key="3">
    <source>
        <dbReference type="ARBA" id="ARBA00022475"/>
    </source>
</evidence>
<keyword evidence="5 7" id="KW-1133">Transmembrane helix</keyword>
<comment type="caution">
    <text evidence="10">The sequence shown here is derived from an EMBL/GenBank/DDBJ whole genome shotgun (WGS) entry which is preliminary data.</text>
</comment>